<dbReference type="RefSeq" id="WP_394849820.1">
    <property type="nucleotide sequence ID" value="NZ_CP089982.1"/>
</dbReference>
<dbReference type="Proteomes" id="UP001379533">
    <property type="component" value="Chromosome"/>
</dbReference>
<sequence length="310" mass="34742">MSRSTKSKVAPLADYHLVKDAVGNVTLQPPTDEQQRAAAFRRELETWIELAKDAPDPIREWFNVGPIEAQVLLSFSKGNRKEPRSVVAMYGRDSLAAWRQTHQGMAFARSGWLGDGHHRCYGLIESGAVIRVAIDFGVDDAAFDAVDMGRSRTLADQLSLVHGIKCTSKFVAAVRMCMALAEEKLFVPKWSLPEVRAGYERHKSSIEALKGLSRAKYPAAFWGAMVFAHPRATHKIESMTHLILRGEGLVGPAYTLREYVAHADGRRRPFEVAVRTLYAARAFIEERPLARFSPRDEHAIIRWFLSEKAA</sequence>
<accession>A0ABZ2KS84</accession>
<keyword evidence="2" id="KW-1185">Reference proteome</keyword>
<gene>
    <name evidence="1" type="ORF">LZC95_20475</name>
</gene>
<dbReference type="EMBL" id="CP089982">
    <property type="protein sequence ID" value="WXA99186.1"/>
    <property type="molecule type" value="Genomic_DNA"/>
</dbReference>
<name>A0ABZ2KS84_9BACT</name>
<evidence type="ECO:0000313" key="1">
    <source>
        <dbReference type="EMBL" id="WXA99186.1"/>
    </source>
</evidence>
<reference evidence="1 2" key="1">
    <citation type="submission" date="2021-12" db="EMBL/GenBank/DDBJ databases">
        <title>Discovery of the Pendulisporaceae a myxobacterial family with distinct sporulation behavior and unique specialized metabolism.</title>
        <authorList>
            <person name="Garcia R."/>
            <person name="Popoff A."/>
            <person name="Bader C.D."/>
            <person name="Loehr J."/>
            <person name="Walesch S."/>
            <person name="Walt C."/>
            <person name="Boldt J."/>
            <person name="Bunk B."/>
            <person name="Haeckl F.J.F.P.J."/>
            <person name="Gunesch A.P."/>
            <person name="Birkelbach J."/>
            <person name="Nuebel U."/>
            <person name="Pietschmann T."/>
            <person name="Bach T."/>
            <person name="Mueller R."/>
        </authorList>
    </citation>
    <scope>NUCLEOTIDE SEQUENCE [LARGE SCALE GENOMIC DNA]</scope>
    <source>
        <strain evidence="1 2">MSr12523</strain>
    </source>
</reference>
<protein>
    <submittedName>
        <fullName evidence="1">Uncharacterized protein</fullName>
    </submittedName>
</protein>
<proteinExistence type="predicted"/>
<organism evidence="1 2">
    <name type="scientific">Pendulispora brunnea</name>
    <dbReference type="NCBI Taxonomy" id="2905690"/>
    <lineage>
        <taxon>Bacteria</taxon>
        <taxon>Pseudomonadati</taxon>
        <taxon>Myxococcota</taxon>
        <taxon>Myxococcia</taxon>
        <taxon>Myxococcales</taxon>
        <taxon>Sorangiineae</taxon>
        <taxon>Pendulisporaceae</taxon>
        <taxon>Pendulispora</taxon>
    </lineage>
</organism>
<evidence type="ECO:0000313" key="2">
    <source>
        <dbReference type="Proteomes" id="UP001379533"/>
    </source>
</evidence>